<reference evidence="2 5" key="2">
    <citation type="submission" date="2024-06" db="EMBL/GenBank/DDBJ databases">
        <title>Genomic Encyclopedia of Type Strains, Phase IV (KMG-IV): sequencing the most valuable type-strain genomes for metagenomic binning, comparative biology and taxonomic classification.</title>
        <authorList>
            <person name="Goeker M."/>
        </authorList>
    </citation>
    <scope>NUCLEOTIDE SEQUENCE [LARGE SCALE GENOMIC DNA]</scope>
    <source>
        <strain evidence="2 5">D-501</strain>
    </source>
</reference>
<geneLocation type="plasmid" evidence="3">
    <name>pSna507_unt13</name>
</geneLocation>
<reference evidence="3 4" key="1">
    <citation type="submission" date="2019-02" db="EMBL/GenBank/DDBJ databases">
        <title>Complete Genome Sequence and Methylome Analysis of Sphaerotilus natans subsp. sulfidivorans D-507.</title>
        <authorList>
            <person name="Fomenkov A."/>
            <person name="Gridneva E."/>
            <person name="Smolyakov D."/>
            <person name="Dubinina G."/>
            <person name="Vincze T."/>
            <person name="Grabovich M."/>
            <person name="Roberts R.J."/>
        </authorList>
    </citation>
    <scope>NUCLEOTIDE SEQUENCE [LARGE SCALE GENOMIC DNA]</scope>
    <source>
        <strain evidence="3 4">D-507</strain>
        <plasmid evidence="3">pSna507_unt13</plasmid>
        <plasmid evidence="4">psna507_unt13</plasmid>
    </source>
</reference>
<protein>
    <submittedName>
        <fullName evidence="2">Protein-tyrosine phosphatase</fullName>
    </submittedName>
</protein>
<dbReference type="Pfam" id="PF22785">
    <property type="entry name" value="Tc-R-P"/>
    <property type="match status" value="1"/>
</dbReference>
<keyword evidence="5" id="KW-1185">Reference proteome</keyword>
<keyword evidence="3" id="KW-0614">Plasmid</keyword>
<dbReference type="EMBL" id="CP035707">
    <property type="protein sequence ID" value="QEM99323.1"/>
    <property type="molecule type" value="Genomic_DNA"/>
</dbReference>
<evidence type="ECO:0000313" key="4">
    <source>
        <dbReference type="Proteomes" id="UP000323522"/>
    </source>
</evidence>
<dbReference type="InterPro" id="IPR000387">
    <property type="entry name" value="Tyr_Pase_dom"/>
</dbReference>
<evidence type="ECO:0000313" key="3">
    <source>
        <dbReference type="EMBL" id="QEM99323.1"/>
    </source>
</evidence>
<dbReference type="PANTHER" id="PTHR23339">
    <property type="entry name" value="TYROSINE SPECIFIC PROTEIN PHOSPHATASE AND DUAL SPECIFICITY PROTEIN PHOSPHATASE"/>
    <property type="match status" value="1"/>
</dbReference>
<dbReference type="AlphaFoldDB" id="A0A5C1PY23"/>
<dbReference type="InterPro" id="IPR029021">
    <property type="entry name" value="Prot-tyrosine_phosphatase-like"/>
</dbReference>
<dbReference type="OrthoDB" id="196319at2"/>
<feature type="domain" description="Tyrosine specific protein phosphatases" evidence="1">
    <location>
        <begin position="85"/>
        <end position="138"/>
    </location>
</feature>
<dbReference type="SUPFAM" id="SSF52799">
    <property type="entry name" value="(Phosphotyrosine protein) phosphatases II"/>
    <property type="match status" value="1"/>
</dbReference>
<dbReference type="InterPro" id="IPR016130">
    <property type="entry name" value="Tyr_Pase_AS"/>
</dbReference>
<dbReference type="Gene3D" id="3.90.190.10">
    <property type="entry name" value="Protein tyrosine phosphatase superfamily"/>
    <property type="match status" value="1"/>
</dbReference>
<dbReference type="PROSITE" id="PS50056">
    <property type="entry name" value="TYR_PHOSPHATASE_2"/>
    <property type="match status" value="1"/>
</dbReference>
<dbReference type="InterPro" id="IPR050561">
    <property type="entry name" value="PTP"/>
</dbReference>
<dbReference type="PROSITE" id="PS00383">
    <property type="entry name" value="TYR_PHOSPHATASE_1"/>
    <property type="match status" value="1"/>
</dbReference>
<sequence length="171" mass="18807">MTVPTFHSYTVLRGRFHAGEYPGAPDEDDARAKVQAMVEAGVQAFIDLTQDGELAPYAHLLPPGIHHERHPIRDVSVPASDAVTQGALDAIERHLAAGRQVYLHCWGGIGRTGVIVGCWLATQHGLSGQEALDQLAQRWACCPKSRRRPESPETDEQRDYVIGWARRGHAT</sequence>
<proteinExistence type="predicted"/>
<dbReference type="Proteomes" id="UP001549111">
    <property type="component" value="Unassembled WGS sequence"/>
</dbReference>
<gene>
    <name evidence="2" type="ORF">ABIC99_003938</name>
    <name evidence="3" type="ORF">EWH46_00130</name>
</gene>
<organism evidence="3 4">
    <name type="scientific">Sphaerotilus sulfidivorans</name>
    <dbReference type="NCBI Taxonomy" id="639200"/>
    <lineage>
        <taxon>Bacteria</taxon>
        <taxon>Pseudomonadati</taxon>
        <taxon>Pseudomonadota</taxon>
        <taxon>Betaproteobacteria</taxon>
        <taxon>Burkholderiales</taxon>
        <taxon>Sphaerotilaceae</taxon>
        <taxon>Sphaerotilus</taxon>
    </lineage>
</organism>
<geneLocation type="plasmid" evidence="4">
    <name>psna507_unt13</name>
</geneLocation>
<evidence type="ECO:0000313" key="2">
    <source>
        <dbReference type="EMBL" id="MET3606103.1"/>
    </source>
</evidence>
<dbReference type="KEGG" id="snn:EWH46_00130"/>
<dbReference type="RefSeq" id="WP_149501952.1">
    <property type="nucleotide sequence ID" value="NZ_CP035707.1"/>
</dbReference>
<dbReference type="EMBL" id="JBEPLS010000035">
    <property type="protein sequence ID" value="MET3606103.1"/>
    <property type="molecule type" value="Genomic_DNA"/>
</dbReference>
<evidence type="ECO:0000259" key="1">
    <source>
        <dbReference type="PROSITE" id="PS50056"/>
    </source>
</evidence>
<accession>A0A5C1PY23</accession>
<evidence type="ECO:0000313" key="5">
    <source>
        <dbReference type="Proteomes" id="UP001549111"/>
    </source>
</evidence>
<dbReference type="Proteomes" id="UP000323522">
    <property type="component" value="Plasmid pSna507_unt13"/>
</dbReference>
<name>A0A5C1PY23_9BURK</name>